<keyword evidence="2" id="KW-1185">Reference proteome</keyword>
<accession>A0A6A5S7F9</accession>
<dbReference type="AlphaFoldDB" id="A0A6A5S7F9"/>
<name>A0A6A5S7F9_9PLEO</name>
<dbReference type="InterPro" id="IPR015422">
    <property type="entry name" value="PyrdxlP-dep_Trfase_small"/>
</dbReference>
<dbReference type="Gene3D" id="3.90.1150.10">
    <property type="entry name" value="Aspartate Aminotransferase, domain 1"/>
    <property type="match status" value="1"/>
</dbReference>
<proteinExistence type="predicted"/>
<dbReference type="EMBL" id="ML978957">
    <property type="protein sequence ID" value="KAF1933447.1"/>
    <property type="molecule type" value="Genomic_DNA"/>
</dbReference>
<dbReference type="RefSeq" id="XP_033453695.1">
    <property type="nucleotide sequence ID" value="XM_033590830.1"/>
</dbReference>
<gene>
    <name evidence="1" type="ORF">M421DRAFT_415792</name>
</gene>
<dbReference type="GeneID" id="54348498"/>
<evidence type="ECO:0000313" key="1">
    <source>
        <dbReference type="EMBL" id="KAF1933447.1"/>
    </source>
</evidence>
<organism evidence="1 2">
    <name type="scientific">Didymella exigua CBS 183.55</name>
    <dbReference type="NCBI Taxonomy" id="1150837"/>
    <lineage>
        <taxon>Eukaryota</taxon>
        <taxon>Fungi</taxon>
        <taxon>Dikarya</taxon>
        <taxon>Ascomycota</taxon>
        <taxon>Pezizomycotina</taxon>
        <taxon>Dothideomycetes</taxon>
        <taxon>Pleosporomycetidae</taxon>
        <taxon>Pleosporales</taxon>
        <taxon>Pleosporineae</taxon>
        <taxon>Didymellaceae</taxon>
        <taxon>Didymella</taxon>
    </lineage>
</organism>
<evidence type="ECO:0000313" key="2">
    <source>
        <dbReference type="Proteomes" id="UP000800082"/>
    </source>
</evidence>
<sequence>MEKVSFVRPVGENLAEAAAKQGRKQEQNLQETFEMSKQISAIRGRDLLWCVEFLENTDSRTWCLGLRYSLPLWILYLRELEQVTG</sequence>
<protein>
    <submittedName>
        <fullName evidence="1">Uncharacterized protein</fullName>
    </submittedName>
</protein>
<reference evidence="1" key="1">
    <citation type="journal article" date="2020" name="Stud. Mycol.">
        <title>101 Dothideomycetes genomes: a test case for predicting lifestyles and emergence of pathogens.</title>
        <authorList>
            <person name="Haridas S."/>
            <person name="Albert R."/>
            <person name="Binder M."/>
            <person name="Bloem J."/>
            <person name="Labutti K."/>
            <person name="Salamov A."/>
            <person name="Andreopoulos B."/>
            <person name="Baker S."/>
            <person name="Barry K."/>
            <person name="Bills G."/>
            <person name="Bluhm B."/>
            <person name="Cannon C."/>
            <person name="Castanera R."/>
            <person name="Culley D."/>
            <person name="Daum C."/>
            <person name="Ezra D."/>
            <person name="Gonzalez J."/>
            <person name="Henrissat B."/>
            <person name="Kuo A."/>
            <person name="Liang C."/>
            <person name="Lipzen A."/>
            <person name="Lutzoni F."/>
            <person name="Magnuson J."/>
            <person name="Mondo S."/>
            <person name="Nolan M."/>
            <person name="Ohm R."/>
            <person name="Pangilinan J."/>
            <person name="Park H.-J."/>
            <person name="Ramirez L."/>
            <person name="Alfaro M."/>
            <person name="Sun H."/>
            <person name="Tritt A."/>
            <person name="Yoshinaga Y."/>
            <person name="Zwiers L.-H."/>
            <person name="Turgeon B."/>
            <person name="Goodwin S."/>
            <person name="Spatafora J."/>
            <person name="Crous P."/>
            <person name="Grigoriev I."/>
        </authorList>
    </citation>
    <scope>NUCLEOTIDE SEQUENCE</scope>
    <source>
        <strain evidence="1">CBS 183.55</strain>
    </source>
</reference>
<dbReference type="Proteomes" id="UP000800082">
    <property type="component" value="Unassembled WGS sequence"/>
</dbReference>